<name>A0A926P0B5_9SPHI</name>
<organism evidence="1 2">
    <name type="scientific">Mucilaginibacter glaciei</name>
    <dbReference type="NCBI Taxonomy" id="2772109"/>
    <lineage>
        <taxon>Bacteria</taxon>
        <taxon>Pseudomonadati</taxon>
        <taxon>Bacteroidota</taxon>
        <taxon>Sphingobacteriia</taxon>
        <taxon>Sphingobacteriales</taxon>
        <taxon>Sphingobacteriaceae</taxon>
        <taxon>Mucilaginibacter</taxon>
    </lineage>
</organism>
<dbReference type="Gene3D" id="3.40.50.2000">
    <property type="entry name" value="Glycogen Phosphorylase B"/>
    <property type="match status" value="1"/>
</dbReference>
<dbReference type="SUPFAM" id="SSF53756">
    <property type="entry name" value="UDP-Glycosyltransferase/glycogen phosphorylase"/>
    <property type="match status" value="1"/>
</dbReference>
<dbReference type="EMBL" id="JACWMX010000010">
    <property type="protein sequence ID" value="MBD1395278.1"/>
    <property type="molecule type" value="Genomic_DNA"/>
</dbReference>
<evidence type="ECO:0000313" key="1">
    <source>
        <dbReference type="EMBL" id="MBD1395278.1"/>
    </source>
</evidence>
<reference evidence="1" key="1">
    <citation type="submission" date="2020-09" db="EMBL/GenBank/DDBJ databases">
        <title>Novel species of Mucilaginibacter isolated from a glacier on the Tibetan Plateau.</title>
        <authorList>
            <person name="Liu Q."/>
            <person name="Xin Y.-H."/>
        </authorList>
    </citation>
    <scope>NUCLEOTIDE SEQUENCE</scope>
    <source>
        <strain evidence="1">ZB1P21</strain>
    </source>
</reference>
<protein>
    <submittedName>
        <fullName evidence="1">Glycosyltransferase</fullName>
    </submittedName>
</protein>
<dbReference type="RefSeq" id="WP_191165741.1">
    <property type="nucleotide sequence ID" value="NZ_JACWMX010000010.1"/>
</dbReference>
<sequence length="401" mass="45104">MLKDRNVLCISGTEWHGNYIKPLIELMKVLSTDNKILFVDNAYTYKDALLGVNHKSAVDFKQVFGVKSRLKELTLENGGKVYWLTPPLTFPVSFLSEGKAYDVAIRYNAWLLRRVIKKNLHKLGMNSDLINFTSFNPAMGVMNGRKFGEKSLIYHCYDEIKGANEWLRKHGSRMEDEFLKMADATIVSSKGLYDSKAPFTKRCFVVKNAAKADLFNKGFAPVINSGKINVGYIGTIDDRQDYDLITHLIKNMPDADFTFVGRVLNQKGANLLKSFPNVTLVGAKQQEELPGVLRKFSVGIIPFVKNKLTSGIYPMKMNEYLGAGLPVVSTDFSTDMADFEGTINITANKEQFLEAVKFETTHNTPEKQQARLALAGKNTWVARAQELSDAIEQTEHEIYGK</sequence>
<gene>
    <name evidence="1" type="ORF">IDJ76_19395</name>
</gene>
<dbReference type="Pfam" id="PF13692">
    <property type="entry name" value="Glyco_trans_1_4"/>
    <property type="match status" value="1"/>
</dbReference>
<evidence type="ECO:0000313" key="2">
    <source>
        <dbReference type="Proteomes" id="UP000619078"/>
    </source>
</evidence>
<comment type="caution">
    <text evidence="1">The sequence shown here is derived from an EMBL/GenBank/DDBJ whole genome shotgun (WGS) entry which is preliminary data.</text>
</comment>
<accession>A0A926P0B5</accession>
<dbReference type="AlphaFoldDB" id="A0A926P0B5"/>
<keyword evidence="2" id="KW-1185">Reference proteome</keyword>
<proteinExistence type="predicted"/>
<dbReference type="Proteomes" id="UP000619078">
    <property type="component" value="Unassembled WGS sequence"/>
</dbReference>